<evidence type="ECO:0000313" key="3">
    <source>
        <dbReference type="Proteomes" id="UP000245627"/>
    </source>
</evidence>
<keyword evidence="1" id="KW-0472">Membrane</keyword>
<keyword evidence="1" id="KW-0812">Transmembrane</keyword>
<feature type="transmembrane region" description="Helical" evidence="1">
    <location>
        <begin position="284"/>
        <end position="306"/>
    </location>
</feature>
<protein>
    <submittedName>
        <fullName evidence="2">Uncharacterized protein</fullName>
    </submittedName>
</protein>
<feature type="transmembrane region" description="Helical" evidence="1">
    <location>
        <begin position="254"/>
        <end position="278"/>
    </location>
</feature>
<evidence type="ECO:0000313" key="2">
    <source>
        <dbReference type="EMBL" id="PVH26985.1"/>
    </source>
</evidence>
<feature type="transmembrane region" description="Helical" evidence="1">
    <location>
        <begin position="6"/>
        <end position="24"/>
    </location>
</feature>
<keyword evidence="1" id="KW-1133">Transmembrane helix</keyword>
<evidence type="ECO:0000256" key="1">
    <source>
        <dbReference type="SAM" id="Phobius"/>
    </source>
</evidence>
<accession>A0A2T8HNJ5</accession>
<dbReference type="OrthoDB" id="674965at2"/>
<gene>
    <name evidence="2" type="ORF">DC487_05160</name>
</gene>
<organism evidence="2 3">
    <name type="scientific">Sphingobacterium corticibacter</name>
    <dbReference type="NCBI Taxonomy" id="2171749"/>
    <lineage>
        <taxon>Bacteria</taxon>
        <taxon>Pseudomonadati</taxon>
        <taxon>Bacteroidota</taxon>
        <taxon>Sphingobacteriia</taxon>
        <taxon>Sphingobacteriales</taxon>
        <taxon>Sphingobacteriaceae</taxon>
        <taxon>Sphingobacterium</taxon>
    </lineage>
</organism>
<comment type="caution">
    <text evidence="2">The sequence shown here is derived from an EMBL/GenBank/DDBJ whole genome shotgun (WGS) entry which is preliminary data.</text>
</comment>
<name>A0A2T8HNJ5_9SPHI</name>
<sequence>MNFGLTILAVFYIIYLVVPGIFFKRFYFQSKFNKEFYSGSFADKIITSIFWGIIIQLIIVLIFMSVSSMDMSQLYIRCKNIYSDLQTNSLPDVSDFQLKTLLVLFILSMILACTLGHIVHKAIRLLKLDIKFSPLRFSNEWNYLFRNELNHDDFKLNKYRNSYHSTQVDVFVNDSSEDKPNFYTGVLHDYSLDQDGQLDRISLSIAKKRIIKEGAKEYSDVAGDILIIPYRNISNLNLRFNYIYKEKKDKDYTLLQGFAGIIFMIVFFGTIIIPLVFASSFMQGVYSAFLLFLSWAFSLAVFADFFNNKTDRTVSWRHRFVLFIFSIISGYGGLYLLEIVNLDFLRF</sequence>
<feature type="transmembrane region" description="Helical" evidence="1">
    <location>
        <begin position="45"/>
        <end position="66"/>
    </location>
</feature>
<dbReference type="EMBL" id="QDKG01000001">
    <property type="protein sequence ID" value="PVH26985.1"/>
    <property type="molecule type" value="Genomic_DNA"/>
</dbReference>
<reference evidence="2 3" key="1">
    <citation type="submission" date="2018-04" db="EMBL/GenBank/DDBJ databases">
        <title>Sphingobacterium cortibacter sp. nov.</title>
        <authorList>
            <person name="Li Y."/>
        </authorList>
    </citation>
    <scope>NUCLEOTIDE SEQUENCE [LARGE SCALE GENOMIC DNA]</scope>
    <source>
        <strain evidence="2 3">2c-3</strain>
    </source>
</reference>
<dbReference type="Proteomes" id="UP000245627">
    <property type="component" value="Unassembled WGS sequence"/>
</dbReference>
<dbReference type="AlphaFoldDB" id="A0A2T8HNJ5"/>
<proteinExistence type="predicted"/>
<keyword evidence="3" id="KW-1185">Reference proteome</keyword>
<feature type="transmembrane region" description="Helical" evidence="1">
    <location>
        <begin position="318"/>
        <end position="337"/>
    </location>
</feature>
<dbReference type="RefSeq" id="WP_116774840.1">
    <property type="nucleotide sequence ID" value="NZ_QDKG01000001.1"/>
</dbReference>
<feature type="transmembrane region" description="Helical" evidence="1">
    <location>
        <begin position="100"/>
        <end position="119"/>
    </location>
</feature>